<gene>
    <name evidence="1" type="ORF">Ahu01nite_024180</name>
</gene>
<evidence type="ECO:0000313" key="1">
    <source>
        <dbReference type="EMBL" id="GIE19316.1"/>
    </source>
</evidence>
<dbReference type="EMBL" id="BOMN01000028">
    <property type="protein sequence ID" value="GIE19316.1"/>
    <property type="molecule type" value="Genomic_DNA"/>
</dbReference>
<reference evidence="1 2" key="1">
    <citation type="submission" date="2021-01" db="EMBL/GenBank/DDBJ databases">
        <title>Whole genome shotgun sequence of Actinoplanes humidus NBRC 14915.</title>
        <authorList>
            <person name="Komaki H."/>
            <person name="Tamura T."/>
        </authorList>
    </citation>
    <scope>NUCLEOTIDE SEQUENCE [LARGE SCALE GENOMIC DNA]</scope>
    <source>
        <strain evidence="1 2">NBRC 14915</strain>
    </source>
</reference>
<protein>
    <submittedName>
        <fullName evidence="1">Uncharacterized protein</fullName>
    </submittedName>
</protein>
<evidence type="ECO:0000313" key="2">
    <source>
        <dbReference type="Proteomes" id="UP000603200"/>
    </source>
</evidence>
<comment type="caution">
    <text evidence="1">The sequence shown here is derived from an EMBL/GenBank/DDBJ whole genome shotgun (WGS) entry which is preliminary data.</text>
</comment>
<dbReference type="RefSeq" id="WP_203836550.1">
    <property type="nucleotide sequence ID" value="NZ_BAAATV010000005.1"/>
</dbReference>
<name>A0ABQ3ZL54_9ACTN</name>
<organism evidence="1 2">
    <name type="scientific">Winogradskya humida</name>
    <dbReference type="NCBI Taxonomy" id="113566"/>
    <lineage>
        <taxon>Bacteria</taxon>
        <taxon>Bacillati</taxon>
        <taxon>Actinomycetota</taxon>
        <taxon>Actinomycetes</taxon>
        <taxon>Micromonosporales</taxon>
        <taxon>Micromonosporaceae</taxon>
        <taxon>Winogradskya</taxon>
    </lineage>
</organism>
<dbReference type="Proteomes" id="UP000603200">
    <property type="component" value="Unassembled WGS sequence"/>
</dbReference>
<proteinExistence type="predicted"/>
<sequence length="119" mass="12719">MKLKLNRRQIIIGAAVLLVLVFALFASRANKTDPQGGVLDDPARTACTNFADGYPDAKSKTARLALADKVMESTGQTENDLIADRAAELGRAANDANAEWKTRADALRDACTEAGWKAA</sequence>
<accession>A0ABQ3ZL54</accession>
<keyword evidence="2" id="KW-1185">Reference proteome</keyword>